<dbReference type="Pfam" id="PF13899">
    <property type="entry name" value="Thioredoxin_7"/>
    <property type="match status" value="1"/>
</dbReference>
<accession>A0ABZ0W2P4</accession>
<gene>
    <name evidence="1" type="ORF">U0035_17825</name>
</gene>
<organism evidence="1 2">
    <name type="scientific">Niabella yanshanensis</name>
    <dbReference type="NCBI Taxonomy" id="577386"/>
    <lineage>
        <taxon>Bacteria</taxon>
        <taxon>Pseudomonadati</taxon>
        <taxon>Bacteroidota</taxon>
        <taxon>Chitinophagia</taxon>
        <taxon>Chitinophagales</taxon>
        <taxon>Chitinophagaceae</taxon>
        <taxon>Niabella</taxon>
    </lineage>
</organism>
<dbReference type="SUPFAM" id="SSF52833">
    <property type="entry name" value="Thioredoxin-like"/>
    <property type="match status" value="1"/>
</dbReference>
<reference evidence="1 2" key="1">
    <citation type="submission" date="2023-12" db="EMBL/GenBank/DDBJ databases">
        <title>Genome sequencing and assembly of bacterial species from a model synthetic community.</title>
        <authorList>
            <person name="Hogle S.L."/>
        </authorList>
    </citation>
    <scope>NUCLEOTIDE SEQUENCE [LARGE SCALE GENOMIC DNA]</scope>
    <source>
        <strain evidence="1 2">HAMBI_3031</strain>
    </source>
</reference>
<sequence>MKWLKYILITIAGILLLSHISKAQVKAYSFEQVETLQKNEKRNVVVFIYTNWCQYCQAMKSTTLENGQVRKMLNDQFYYLALNAEEKKDIRFNNKLFKYKPNGANTGAHELAEALGNIDGKLAYPALVVLNSRYEIVFQYSGFLHTKAMRAVLDNTLQ</sequence>
<evidence type="ECO:0000313" key="2">
    <source>
        <dbReference type="Proteomes" id="UP001325680"/>
    </source>
</evidence>
<name>A0ABZ0W2P4_9BACT</name>
<dbReference type="Gene3D" id="3.40.30.10">
    <property type="entry name" value="Glutaredoxin"/>
    <property type="match status" value="1"/>
</dbReference>
<dbReference type="EMBL" id="CP139960">
    <property type="protein sequence ID" value="WQD37533.1"/>
    <property type="molecule type" value="Genomic_DNA"/>
</dbReference>
<protein>
    <submittedName>
        <fullName evidence="1">Thioredoxin family protein</fullName>
    </submittedName>
</protein>
<keyword evidence="2" id="KW-1185">Reference proteome</keyword>
<dbReference type="Proteomes" id="UP001325680">
    <property type="component" value="Chromosome"/>
</dbReference>
<dbReference type="InterPro" id="IPR036249">
    <property type="entry name" value="Thioredoxin-like_sf"/>
</dbReference>
<proteinExistence type="predicted"/>
<evidence type="ECO:0000313" key="1">
    <source>
        <dbReference type="EMBL" id="WQD37533.1"/>
    </source>
</evidence>
<dbReference type="RefSeq" id="WP_114791685.1">
    <property type="nucleotide sequence ID" value="NZ_CP139960.1"/>
</dbReference>